<proteinExistence type="predicted"/>
<keyword evidence="3" id="KW-0732">Signal</keyword>
<keyword evidence="2" id="KW-0472">Membrane</keyword>
<accession>A0ABR2ZRQ3</accession>
<dbReference type="Gene3D" id="1.50.10.20">
    <property type="match status" value="1"/>
</dbReference>
<evidence type="ECO:0000256" key="1">
    <source>
        <dbReference type="SAM" id="MobiDB-lite"/>
    </source>
</evidence>
<protein>
    <recommendedName>
        <fullName evidence="6">Glycoside hydrolase family 76 protein</fullName>
    </recommendedName>
</protein>
<dbReference type="SUPFAM" id="SSF48208">
    <property type="entry name" value="Six-hairpin glycosidases"/>
    <property type="match status" value="1"/>
</dbReference>
<keyword evidence="2" id="KW-1133">Transmembrane helix</keyword>
<gene>
    <name evidence="4" type="ORF">AAF712_009140</name>
</gene>
<keyword evidence="2" id="KW-0812">Transmembrane</keyword>
<dbReference type="PANTHER" id="PTHR47791:SF3">
    <property type="entry name" value="MEIOTICALLY UP-REGULATED GENE 191 PROTEIN"/>
    <property type="match status" value="1"/>
</dbReference>
<comment type="caution">
    <text evidence="4">The sequence shown here is derived from an EMBL/GenBank/DDBJ whole genome shotgun (WGS) entry which is preliminary data.</text>
</comment>
<feature type="transmembrane region" description="Helical" evidence="2">
    <location>
        <begin position="449"/>
        <end position="472"/>
    </location>
</feature>
<dbReference type="InterPro" id="IPR008928">
    <property type="entry name" value="6-hairpin_glycosidase_sf"/>
</dbReference>
<feature type="signal peptide" evidence="3">
    <location>
        <begin position="1"/>
        <end position="21"/>
    </location>
</feature>
<evidence type="ECO:0000256" key="3">
    <source>
        <dbReference type="SAM" id="SignalP"/>
    </source>
</evidence>
<feature type="chain" id="PRO_5046145336" description="Glycoside hydrolase family 76 protein" evidence="3">
    <location>
        <begin position="22"/>
        <end position="569"/>
    </location>
</feature>
<name>A0ABR2ZRQ3_9AGAR</name>
<evidence type="ECO:0000313" key="5">
    <source>
        <dbReference type="Proteomes" id="UP001437256"/>
    </source>
</evidence>
<dbReference type="EMBL" id="JBBXMP010000070">
    <property type="protein sequence ID" value="KAL0063950.1"/>
    <property type="molecule type" value="Genomic_DNA"/>
</dbReference>
<dbReference type="Pfam" id="PF03663">
    <property type="entry name" value="Glyco_hydro_76"/>
    <property type="match status" value="1"/>
</dbReference>
<keyword evidence="5" id="KW-1185">Reference proteome</keyword>
<evidence type="ECO:0008006" key="6">
    <source>
        <dbReference type="Google" id="ProtNLM"/>
    </source>
</evidence>
<feature type="region of interest" description="Disordered" evidence="1">
    <location>
        <begin position="422"/>
        <end position="444"/>
    </location>
</feature>
<reference evidence="4 5" key="1">
    <citation type="submission" date="2024-05" db="EMBL/GenBank/DDBJ databases">
        <title>A draft genome resource for the thread blight pathogen Marasmius tenuissimus strain MS-2.</title>
        <authorList>
            <person name="Yulfo-Soto G.E."/>
            <person name="Baruah I.K."/>
            <person name="Amoako-Attah I."/>
            <person name="Bukari Y."/>
            <person name="Meinhardt L.W."/>
            <person name="Bailey B.A."/>
            <person name="Cohen S.P."/>
        </authorList>
    </citation>
    <scope>NUCLEOTIDE SEQUENCE [LARGE SCALE GENOMIC DNA]</scope>
    <source>
        <strain evidence="4 5">MS-2</strain>
    </source>
</reference>
<feature type="compositionally biased region" description="Low complexity" evidence="1">
    <location>
        <begin position="422"/>
        <end position="441"/>
    </location>
</feature>
<dbReference type="Proteomes" id="UP001437256">
    <property type="component" value="Unassembled WGS sequence"/>
</dbReference>
<organism evidence="4 5">
    <name type="scientific">Marasmius tenuissimus</name>
    <dbReference type="NCBI Taxonomy" id="585030"/>
    <lineage>
        <taxon>Eukaryota</taxon>
        <taxon>Fungi</taxon>
        <taxon>Dikarya</taxon>
        <taxon>Basidiomycota</taxon>
        <taxon>Agaricomycotina</taxon>
        <taxon>Agaricomycetes</taxon>
        <taxon>Agaricomycetidae</taxon>
        <taxon>Agaricales</taxon>
        <taxon>Marasmiineae</taxon>
        <taxon>Marasmiaceae</taxon>
        <taxon>Marasmius</taxon>
    </lineage>
</organism>
<feature type="region of interest" description="Disordered" evidence="1">
    <location>
        <begin position="547"/>
        <end position="569"/>
    </location>
</feature>
<evidence type="ECO:0000313" key="4">
    <source>
        <dbReference type="EMBL" id="KAL0063950.1"/>
    </source>
</evidence>
<dbReference type="InterPro" id="IPR005198">
    <property type="entry name" value="Glyco_hydro_76"/>
</dbReference>
<sequence>MPPAPILLAVTLCTLFDSIVAQEIPPTPTGWLKPSILIPPLARKTLAKDALSKALEIFDGASGQYQGSNYQYTGVLYSQMAELDLATGNIEFKNSLSGFFPKAEELKPGFVDEKLVSRLNFGVLYGLAAMQAHAAYEDKTYISYAETAWGSMNEYTLSDRDVEAGRSPTKSLVLAKGCSGASLAGGSFASTDGKDDRLNGQTTGLVRNATDLEPFYVLTCLSDFLTRLFLILSSMLAKATGNQTYLAAAIQSFEFLQSQLRDQTGLIVDSLSSVTCQEAGDLIPYNTGLMIEGLSVLVSIEPNNETLFQAYATLHFVIDAVKASILTFEWNGSNGIMTHGDWYTVHALTTLYKQNASSSELQRLMKDYLSYNAVLDFTTINGTNVYGTSYIGPPGNELEPIAQAAILPVLISGIVLGDAPVTSTASPTGSTPSPTGTPVSSNKGKQHSAIIGGAVGGTLLFLLLAGVGLWVLKGRLRKGRTDVSGENPSVTPYPIGYSVETKRTRDPLNPLKRQQTIAEIHHSPKAAVSGQNDIRLSEQLVRALEAQYRRENNVPPPDYRSNLGRPRKK</sequence>
<evidence type="ECO:0000256" key="2">
    <source>
        <dbReference type="SAM" id="Phobius"/>
    </source>
</evidence>
<dbReference type="InterPro" id="IPR053169">
    <property type="entry name" value="MUG_Protein"/>
</dbReference>
<dbReference type="PANTHER" id="PTHR47791">
    <property type="entry name" value="MEIOTICALLY UP-REGULATED GENE 191 PROTEIN"/>
    <property type="match status" value="1"/>
</dbReference>